<sequence>MGMTTYAELLAQATTHLREGSTTLRADRFWTPDEALDAIGDFHGLLDAIASHGRRLLRPAQLGRLGLTRHRDGLPAVERASIDLVTRLEAVTGEARPHPSQVRSGTTPWARSALALRAAADLVGTHFSTAGRPRSPDAAAATTASFDAGLVDLGHLAVAALAHEDPLALRALQAGVPRTVVTRQLPGFEALADAARELSTQGVGRPETLLNSLGQTQSRVRTDDPATELSDRMVRLRQGVWNLIADHSDVLPSLRLTAGLGVAVHAHAAAFHGADLTTPDAVGLTGPSALVAHGRVWQRLHGALSQFAVLAPPVASVRDDIVAAARLLGELAPIDAHRDRVPIATADRHIGAALNGAVQVMADIAVHEGTAFDRLARTGLLHVPARALPRDLVTDHPDVAAARLNGRTVPAPAEILQGVAGLYAQVAAHPIGLPTPQPVGHRTVGAPAEAISMG</sequence>
<keyword evidence="2" id="KW-1185">Reference proteome</keyword>
<dbReference type="Proteomes" id="UP000019753">
    <property type="component" value="Unassembled WGS sequence"/>
</dbReference>
<name>A0A021VRB5_9CELL</name>
<evidence type="ECO:0000313" key="1">
    <source>
        <dbReference type="EMBL" id="EYR62585.1"/>
    </source>
</evidence>
<proteinExistence type="predicted"/>
<organism evidence="1 2">
    <name type="scientific">Actinotalea ferrariae CF5-4</name>
    <dbReference type="NCBI Taxonomy" id="948458"/>
    <lineage>
        <taxon>Bacteria</taxon>
        <taxon>Bacillati</taxon>
        <taxon>Actinomycetota</taxon>
        <taxon>Actinomycetes</taxon>
        <taxon>Micrococcales</taxon>
        <taxon>Cellulomonadaceae</taxon>
        <taxon>Actinotalea</taxon>
    </lineage>
</organism>
<accession>A0A021VRB5</accession>
<comment type="caution">
    <text evidence="1">The sequence shown here is derived from an EMBL/GenBank/DDBJ whole genome shotgun (WGS) entry which is preliminary data.</text>
</comment>
<protein>
    <submittedName>
        <fullName evidence="1">Uncharacterized protein</fullName>
    </submittedName>
</protein>
<gene>
    <name evidence="1" type="ORF">N866_07280</name>
</gene>
<evidence type="ECO:0000313" key="2">
    <source>
        <dbReference type="Proteomes" id="UP000019753"/>
    </source>
</evidence>
<dbReference type="AlphaFoldDB" id="A0A021VRB5"/>
<dbReference type="EMBL" id="AXCW01000210">
    <property type="protein sequence ID" value="EYR62585.1"/>
    <property type="molecule type" value="Genomic_DNA"/>
</dbReference>
<reference evidence="1 2" key="1">
    <citation type="submission" date="2014-01" db="EMBL/GenBank/DDBJ databases">
        <title>Actinotalea ferrariae CF5-4.</title>
        <authorList>
            <person name="Chen F."/>
            <person name="Li Y."/>
            <person name="Wang G."/>
        </authorList>
    </citation>
    <scope>NUCLEOTIDE SEQUENCE [LARGE SCALE GENOMIC DNA]</scope>
    <source>
        <strain evidence="1 2">CF5-4</strain>
    </source>
</reference>